<gene>
    <name evidence="2" type="ORF">DERYTH_LOCUS8786</name>
</gene>
<organism evidence="2 3">
    <name type="scientific">Dentiscutata erythropus</name>
    <dbReference type="NCBI Taxonomy" id="1348616"/>
    <lineage>
        <taxon>Eukaryota</taxon>
        <taxon>Fungi</taxon>
        <taxon>Fungi incertae sedis</taxon>
        <taxon>Mucoromycota</taxon>
        <taxon>Glomeromycotina</taxon>
        <taxon>Glomeromycetes</taxon>
        <taxon>Diversisporales</taxon>
        <taxon>Gigasporaceae</taxon>
        <taxon>Dentiscutata</taxon>
    </lineage>
</organism>
<evidence type="ECO:0000313" key="3">
    <source>
        <dbReference type="Proteomes" id="UP000789405"/>
    </source>
</evidence>
<feature type="compositionally biased region" description="Polar residues" evidence="1">
    <location>
        <begin position="1"/>
        <end position="15"/>
    </location>
</feature>
<sequence>LTDNKQPVQTTQANELATMMSPASDTREEVCQGNYPSTPILNNILMNAPQEQIMDNLRNPQNNNNQSQPNKPSLSKKAQYKLSRDMTSTKLLILQSINETLNSIPPRELPFTKDEIRIILQLNPSQFNVQTTINMHAFKALTKQHPNQLFIEYL</sequence>
<name>A0A9N9GPI0_9GLOM</name>
<feature type="compositionally biased region" description="Low complexity" evidence="1">
    <location>
        <begin position="56"/>
        <end position="75"/>
    </location>
</feature>
<keyword evidence="3" id="KW-1185">Reference proteome</keyword>
<dbReference type="Proteomes" id="UP000789405">
    <property type="component" value="Unassembled WGS sequence"/>
</dbReference>
<evidence type="ECO:0000256" key="1">
    <source>
        <dbReference type="SAM" id="MobiDB-lite"/>
    </source>
</evidence>
<feature type="region of interest" description="Disordered" evidence="1">
    <location>
        <begin position="1"/>
        <end position="23"/>
    </location>
</feature>
<comment type="caution">
    <text evidence="2">The sequence shown here is derived from an EMBL/GenBank/DDBJ whole genome shotgun (WGS) entry which is preliminary data.</text>
</comment>
<reference evidence="2" key="1">
    <citation type="submission" date="2021-06" db="EMBL/GenBank/DDBJ databases">
        <authorList>
            <person name="Kallberg Y."/>
            <person name="Tangrot J."/>
            <person name="Rosling A."/>
        </authorList>
    </citation>
    <scope>NUCLEOTIDE SEQUENCE</scope>
    <source>
        <strain evidence="2">MA453B</strain>
    </source>
</reference>
<evidence type="ECO:0000313" key="2">
    <source>
        <dbReference type="EMBL" id="CAG8623936.1"/>
    </source>
</evidence>
<dbReference type="OrthoDB" id="2445141at2759"/>
<accession>A0A9N9GPI0</accession>
<feature type="region of interest" description="Disordered" evidence="1">
    <location>
        <begin position="55"/>
        <end position="81"/>
    </location>
</feature>
<dbReference type="EMBL" id="CAJVPY010004614">
    <property type="protein sequence ID" value="CAG8623936.1"/>
    <property type="molecule type" value="Genomic_DNA"/>
</dbReference>
<protein>
    <submittedName>
        <fullName evidence="2">24029_t:CDS:1</fullName>
    </submittedName>
</protein>
<feature type="non-terminal residue" evidence="2">
    <location>
        <position position="154"/>
    </location>
</feature>
<dbReference type="AlphaFoldDB" id="A0A9N9GPI0"/>
<proteinExistence type="predicted"/>